<dbReference type="EMBL" id="CP027860">
    <property type="protein sequence ID" value="AVP97107.1"/>
    <property type="molecule type" value="Genomic_DNA"/>
</dbReference>
<comment type="catalytic activity">
    <reaction evidence="6">
        <text>a sn-glycero-3-phosphodiester + H2O = an alcohol + sn-glycerol 3-phosphate + H(+)</text>
        <dbReference type="Rhea" id="RHEA:12969"/>
        <dbReference type="ChEBI" id="CHEBI:15377"/>
        <dbReference type="ChEBI" id="CHEBI:15378"/>
        <dbReference type="ChEBI" id="CHEBI:30879"/>
        <dbReference type="ChEBI" id="CHEBI:57597"/>
        <dbReference type="ChEBI" id="CHEBI:83408"/>
        <dbReference type="EC" id="3.1.4.46"/>
    </reaction>
</comment>
<proteinExistence type="inferred from homology"/>
<comment type="similarity">
    <text evidence="1">Belongs to the glycerophosphoryl diester phosphodiesterase family.</text>
</comment>
<feature type="domain" description="GP-PDE" evidence="7">
    <location>
        <begin position="11"/>
        <end position="296"/>
    </location>
</feature>
<dbReference type="EC" id="3.1.4.46" evidence="2"/>
<dbReference type="InterPro" id="IPR017946">
    <property type="entry name" value="PLC-like_Pdiesterase_TIM-brl"/>
</dbReference>
<reference evidence="8 9" key="1">
    <citation type="submission" date="2018-03" db="EMBL/GenBank/DDBJ databases">
        <title>Ahniella affigens gen. nov., sp. nov., a gammaproteobacterium isolated from sandy soil near a stream.</title>
        <authorList>
            <person name="Ko Y."/>
            <person name="Kim J.-H."/>
        </authorList>
    </citation>
    <scope>NUCLEOTIDE SEQUENCE [LARGE SCALE GENOMIC DNA]</scope>
    <source>
        <strain evidence="8 9">D13</strain>
    </source>
</reference>
<dbReference type="OrthoDB" id="9795622at2"/>
<name>A0A2P1PQI0_9GAMM</name>
<evidence type="ECO:0000256" key="3">
    <source>
        <dbReference type="ARBA" id="ARBA00022729"/>
    </source>
</evidence>
<dbReference type="KEGG" id="xba:C7S18_07840"/>
<accession>A0A2P1PQI0</accession>
<dbReference type="InterPro" id="IPR030395">
    <property type="entry name" value="GP_PDE_dom"/>
</dbReference>
<evidence type="ECO:0000313" key="9">
    <source>
        <dbReference type="Proteomes" id="UP000241074"/>
    </source>
</evidence>
<dbReference type="Gene3D" id="3.20.20.190">
    <property type="entry name" value="Phosphatidylinositol (PI) phosphodiesterase"/>
    <property type="match status" value="1"/>
</dbReference>
<keyword evidence="3" id="KW-0732">Signal</keyword>
<evidence type="ECO:0000259" key="7">
    <source>
        <dbReference type="PROSITE" id="PS51704"/>
    </source>
</evidence>
<dbReference type="RefSeq" id="WP_106891032.1">
    <property type="nucleotide sequence ID" value="NZ_CP027860.1"/>
</dbReference>
<dbReference type="GO" id="GO:0008889">
    <property type="term" value="F:glycerophosphodiester phosphodiesterase activity"/>
    <property type="evidence" value="ECO:0007669"/>
    <property type="project" value="UniProtKB-EC"/>
</dbReference>
<sequence length="310" mass="34633">MIWNTLDGQPTRIIAHRGASGYLPEHALAAYDLGVQIGADVIEPDLVMTRDHQLLVRHDAGLDRSTDIATHVPFANRKRVGLDGHIDWWTSDFARAELRVLRPRQPFATRAQTFPESVILDFQETLQWFLMARESRPFALYPELKHPEWFAEQRLDVVSQCVRDLQAVGLQGRASPVWIQCFKLAPLRLMREQTDNPVFALFDSAQIGDAAWLTDTLHRHPYLDGVALPKSAWFGHAGASLVDVAHAAGRQAHAWTIRDDQVGAGFASSAAELERLFALGVDAIFCDFPDTALVARQRFGATPDKPSRSP</sequence>
<dbReference type="SUPFAM" id="SSF51695">
    <property type="entry name" value="PLC-like phosphodiesterases"/>
    <property type="match status" value="1"/>
</dbReference>
<dbReference type="PANTHER" id="PTHR43620">
    <property type="entry name" value="GLYCEROPHOSPHORYL DIESTER PHOSPHODIESTERASE"/>
    <property type="match status" value="1"/>
</dbReference>
<evidence type="ECO:0000256" key="1">
    <source>
        <dbReference type="ARBA" id="ARBA00007277"/>
    </source>
</evidence>
<dbReference type="GO" id="GO:0006071">
    <property type="term" value="P:glycerol metabolic process"/>
    <property type="evidence" value="ECO:0007669"/>
    <property type="project" value="UniProtKB-KW"/>
</dbReference>
<keyword evidence="5" id="KW-0378">Hydrolase</keyword>
<evidence type="ECO:0000256" key="2">
    <source>
        <dbReference type="ARBA" id="ARBA00012247"/>
    </source>
</evidence>
<dbReference type="AlphaFoldDB" id="A0A2P1PQI0"/>
<dbReference type="GO" id="GO:0006629">
    <property type="term" value="P:lipid metabolic process"/>
    <property type="evidence" value="ECO:0007669"/>
    <property type="project" value="InterPro"/>
</dbReference>
<dbReference type="PANTHER" id="PTHR43620:SF7">
    <property type="entry name" value="GLYCEROPHOSPHODIESTER PHOSPHODIESTERASE GDPD5-RELATED"/>
    <property type="match status" value="1"/>
</dbReference>
<dbReference type="Proteomes" id="UP000241074">
    <property type="component" value="Chromosome"/>
</dbReference>
<reference evidence="8 9" key="2">
    <citation type="submission" date="2018-03" db="EMBL/GenBank/DDBJ databases">
        <authorList>
            <person name="Keele B.F."/>
        </authorList>
    </citation>
    <scope>NUCLEOTIDE SEQUENCE [LARGE SCALE GENOMIC DNA]</scope>
    <source>
        <strain evidence="8 9">D13</strain>
    </source>
</reference>
<evidence type="ECO:0000256" key="6">
    <source>
        <dbReference type="ARBA" id="ARBA00047512"/>
    </source>
</evidence>
<evidence type="ECO:0000313" key="8">
    <source>
        <dbReference type="EMBL" id="AVP97107.1"/>
    </source>
</evidence>
<keyword evidence="4" id="KW-0319">Glycerol metabolism</keyword>
<evidence type="ECO:0000256" key="4">
    <source>
        <dbReference type="ARBA" id="ARBA00022798"/>
    </source>
</evidence>
<gene>
    <name evidence="8" type="ORF">C7S18_07840</name>
</gene>
<dbReference type="PROSITE" id="PS51704">
    <property type="entry name" value="GP_PDE"/>
    <property type="match status" value="1"/>
</dbReference>
<keyword evidence="9" id="KW-1185">Reference proteome</keyword>
<dbReference type="Pfam" id="PF03009">
    <property type="entry name" value="GDPD"/>
    <property type="match status" value="1"/>
</dbReference>
<evidence type="ECO:0000256" key="5">
    <source>
        <dbReference type="ARBA" id="ARBA00022801"/>
    </source>
</evidence>
<organism evidence="8 9">
    <name type="scientific">Ahniella affigens</name>
    <dbReference type="NCBI Taxonomy" id="2021234"/>
    <lineage>
        <taxon>Bacteria</taxon>
        <taxon>Pseudomonadati</taxon>
        <taxon>Pseudomonadota</taxon>
        <taxon>Gammaproteobacteria</taxon>
        <taxon>Lysobacterales</taxon>
        <taxon>Rhodanobacteraceae</taxon>
        <taxon>Ahniella</taxon>
    </lineage>
</organism>
<protein>
    <recommendedName>
        <fullName evidence="2">glycerophosphodiester phosphodiesterase</fullName>
        <ecNumber evidence="2">3.1.4.46</ecNumber>
    </recommendedName>
</protein>